<dbReference type="PANTHER" id="PTHR12219:SF17">
    <property type="entry name" value="WD REPEAT-CONTAINING PROTEIN 93"/>
    <property type="match status" value="1"/>
</dbReference>
<dbReference type="InterPro" id="IPR011047">
    <property type="entry name" value="Quinoprotein_ADH-like_sf"/>
</dbReference>
<evidence type="ECO:0000313" key="1">
    <source>
        <dbReference type="EMBL" id="NWU58938.1"/>
    </source>
</evidence>
<dbReference type="PANTHER" id="PTHR12219">
    <property type="entry name" value="NADH-UBIQUINONE OXIDOREDUCTASE"/>
    <property type="match status" value="1"/>
</dbReference>
<dbReference type="InterPro" id="IPR049547">
    <property type="entry name" value="WDR93_beta-prop"/>
</dbReference>
<reference evidence="1 2" key="1">
    <citation type="submission" date="2019-09" db="EMBL/GenBank/DDBJ databases">
        <title>Bird 10,000 Genomes (B10K) Project - Family phase.</title>
        <authorList>
            <person name="Zhang G."/>
        </authorList>
    </citation>
    <scope>NUCLEOTIDE SEQUENCE [LARGE SCALE GENOMIC DNA]</scope>
    <source>
        <strain evidence="1">B10K-DU-012-55</strain>
        <tissue evidence="1">Muscle</tissue>
    </source>
</reference>
<dbReference type="SUPFAM" id="SSF50998">
    <property type="entry name" value="Quinoprotein alcohol dehydrogenase-like"/>
    <property type="match status" value="1"/>
</dbReference>
<dbReference type="EMBL" id="VYZM01022196">
    <property type="protein sequence ID" value="NWU58938.1"/>
    <property type="molecule type" value="Genomic_DNA"/>
</dbReference>
<keyword evidence="2" id="KW-1185">Reference proteome</keyword>
<sequence>AYIRKHPLDIPPPSEKDWLKDDEEDFFLQDPDQKGDALPQPFRMVNKLVMAVFENAMEIIERREMLREAQKLKVQPTKFFPTAEFQVTGRANCLAVSGKYIFVGLSMGLAAFKVSDCKEVCAWDAVKTEICAIRASDLGNECHILLAVDEMGLVWLFFFHKESFLLIKILNEMEDISKRNTSVEMVLSLGGDYAGVLLQGNAKAWLEIYRLPKDSWLKEMEKNAGAAEACREKRSSWTSTDIFLLQESPVPANKADAKLSLPVLLLQVKPPKPITGSSFKSPLDALKKVDDGSMLGLGYNHLIKDSQWEQQEAIFRSTYREYLEAEGERESKEEIPRRATFHFLLPSRILQVGPEMKVQPDVPAGISVHWDGSHNLCLYLLNRPLKEKVDSDPKPDVVWPCAAPIACSAVSSCSRYLALACEDATITIWDKHLGYPLSVTAILEERLIRGIHFL</sequence>
<accession>A0A7K5Y0X3</accession>
<name>A0A7K5Y0X3_9CHAR</name>
<organism evidence="1 2">
    <name type="scientific">Dromas ardeola</name>
    <dbReference type="NCBI Taxonomy" id="458190"/>
    <lineage>
        <taxon>Eukaryota</taxon>
        <taxon>Metazoa</taxon>
        <taxon>Chordata</taxon>
        <taxon>Craniata</taxon>
        <taxon>Vertebrata</taxon>
        <taxon>Euteleostomi</taxon>
        <taxon>Archelosauria</taxon>
        <taxon>Archosauria</taxon>
        <taxon>Dinosauria</taxon>
        <taxon>Saurischia</taxon>
        <taxon>Theropoda</taxon>
        <taxon>Coelurosauria</taxon>
        <taxon>Aves</taxon>
        <taxon>Neognathae</taxon>
        <taxon>Neoaves</taxon>
        <taxon>Charadriiformes</taxon>
        <taxon>Dromadidae</taxon>
        <taxon>Dromas</taxon>
    </lineage>
</organism>
<dbReference type="GO" id="GO:0022900">
    <property type="term" value="P:electron transport chain"/>
    <property type="evidence" value="ECO:0007669"/>
    <property type="project" value="InterPro"/>
</dbReference>
<dbReference type="Pfam" id="PF21030">
    <property type="entry name" value="WDR93"/>
    <property type="match status" value="1"/>
</dbReference>
<feature type="non-terminal residue" evidence="1">
    <location>
        <position position="1"/>
    </location>
</feature>
<protein>
    <submittedName>
        <fullName evidence="1">WDR93 protein</fullName>
    </submittedName>
</protein>
<evidence type="ECO:0000313" key="2">
    <source>
        <dbReference type="Proteomes" id="UP000586671"/>
    </source>
</evidence>
<comment type="caution">
    <text evidence="1">The sequence shown here is derived from an EMBL/GenBank/DDBJ whole genome shotgun (WGS) entry which is preliminary data.</text>
</comment>
<proteinExistence type="predicted"/>
<feature type="non-terminal residue" evidence="1">
    <location>
        <position position="454"/>
    </location>
</feature>
<dbReference type="AlphaFoldDB" id="A0A7K5Y0X3"/>
<gene>
    <name evidence="1" type="primary">Wdr93_0</name>
    <name evidence="1" type="ORF">DROARD_R13442</name>
</gene>
<dbReference type="Proteomes" id="UP000586671">
    <property type="component" value="Unassembled WGS sequence"/>
</dbReference>
<dbReference type="InterPro" id="IPR006885">
    <property type="entry name" value="NADH_UbQ_FeS_4_mit-like"/>
</dbReference>